<organism evidence="2 3">
    <name type="scientific">Paraburkholderia dinghuensis</name>
    <dbReference type="NCBI Taxonomy" id="2305225"/>
    <lineage>
        <taxon>Bacteria</taxon>
        <taxon>Pseudomonadati</taxon>
        <taxon>Pseudomonadota</taxon>
        <taxon>Betaproteobacteria</taxon>
        <taxon>Burkholderiales</taxon>
        <taxon>Burkholderiaceae</taxon>
        <taxon>Paraburkholderia</taxon>
    </lineage>
</organism>
<accession>A0A3N6MN90</accession>
<name>A0A3N6MN90_9BURK</name>
<evidence type="ECO:0000313" key="3">
    <source>
        <dbReference type="Proteomes" id="UP000272778"/>
    </source>
</evidence>
<dbReference type="GO" id="GO:0008218">
    <property type="term" value="P:bioluminescence"/>
    <property type="evidence" value="ECO:0007669"/>
    <property type="project" value="InterPro"/>
</dbReference>
<dbReference type="OrthoDB" id="580775at2"/>
<dbReference type="InterPro" id="IPR016161">
    <property type="entry name" value="Ald_DH/histidinol_DH"/>
</dbReference>
<sequence length="496" mass="54385">MEIQVAHDTTLPVVPLIIRGEVITDHLVEVGGRGGDLRFLTPDWHHYADRLPLADPARLAELTRLTFDDILDYAATLAKHLDLASNPHLQRACELTYLTAPTTPSLVRATYLGLPRMLDRAAIIEATESTVGIRHLEGWVRQTLIDGTELEVRCFGARALHIVAGNSPGLSLLTILRNMILRSDAIIKAPSNDPFTATAIARTMIEMAPDHPLTRHLTVAYWKGGDEAFERRLYQPQHIEKIVAWGGFASVKHVTRYIQPGLELISLDPKRSVSILGAGTFDSEQTLAEAAQRLACDIGAANQTGCVNARVVYVESGTDEAGLARLNDFGRRVYEAIQTLPNSISTAPRRPDPNLKADVDALRLDDDWYRVIGGEQGEGSIIVSQLSDPVSFAAALNDRNANLVPVDTLDQVLAAVDATTQTVGIYPEALKDELKDLLPLYGAQRIVSLGYAVALKWAAPQDAIEPLRRMGKWISNQIASPERVPGPWQRPPIVME</sequence>
<dbReference type="AlphaFoldDB" id="A0A3N6MN90"/>
<proteinExistence type="predicted"/>
<dbReference type="RefSeq" id="WP_124152162.1">
    <property type="nucleotide sequence ID" value="NZ_RQIS01000011.1"/>
</dbReference>
<keyword evidence="3" id="KW-1185">Reference proteome</keyword>
<dbReference type="Pfam" id="PF05893">
    <property type="entry name" value="LuxC"/>
    <property type="match status" value="1"/>
</dbReference>
<reference evidence="2 3" key="1">
    <citation type="submission" date="2018-11" db="EMBL/GenBank/DDBJ databases">
        <title>Paraburkholderia sp. DHOA04, isolated from soil.</title>
        <authorList>
            <person name="Gao Z.-H."/>
            <person name="Qiu L.-H."/>
            <person name="Fu J.-C."/>
        </authorList>
    </citation>
    <scope>NUCLEOTIDE SEQUENCE [LARGE SCALE GENOMIC DNA]</scope>
    <source>
        <strain evidence="2 3">DHOA04</strain>
    </source>
</reference>
<dbReference type="EMBL" id="RQIS01000011">
    <property type="protein sequence ID" value="RQH05028.1"/>
    <property type="molecule type" value="Genomic_DNA"/>
</dbReference>
<dbReference type="SUPFAM" id="SSF53720">
    <property type="entry name" value="ALDH-like"/>
    <property type="match status" value="1"/>
</dbReference>
<dbReference type="Proteomes" id="UP000272778">
    <property type="component" value="Unassembled WGS sequence"/>
</dbReference>
<dbReference type="GO" id="GO:0003995">
    <property type="term" value="F:acyl-CoA dehydrogenase activity"/>
    <property type="evidence" value="ECO:0007669"/>
    <property type="project" value="InterPro"/>
</dbReference>
<dbReference type="InterPro" id="IPR008670">
    <property type="entry name" value="CoA_reduct_LuxC"/>
</dbReference>
<gene>
    <name evidence="2" type="ORF">D1Y85_16630</name>
</gene>
<protein>
    <submittedName>
        <fullName evidence="2">Long-chain-fatty-acyl-CoA reductase</fullName>
    </submittedName>
</protein>
<keyword evidence="1" id="KW-0521">NADP</keyword>
<comment type="caution">
    <text evidence="2">The sequence shown here is derived from an EMBL/GenBank/DDBJ whole genome shotgun (WGS) entry which is preliminary data.</text>
</comment>
<evidence type="ECO:0000313" key="2">
    <source>
        <dbReference type="EMBL" id="RQH05028.1"/>
    </source>
</evidence>
<evidence type="ECO:0000256" key="1">
    <source>
        <dbReference type="ARBA" id="ARBA00022857"/>
    </source>
</evidence>